<dbReference type="Proteomes" id="UP000753908">
    <property type="component" value="Unassembled WGS sequence"/>
</dbReference>
<reference evidence="1" key="2">
    <citation type="journal article" date="2022" name="Microbiol. Resour. Announc.">
        <title>Metagenome Sequencing to Explore Phylogenomics of Terrestrial Cyanobacteria.</title>
        <authorList>
            <person name="Ward R.D."/>
            <person name="Stajich J.E."/>
            <person name="Johansen J.R."/>
            <person name="Huntemann M."/>
            <person name="Clum A."/>
            <person name="Foster B."/>
            <person name="Foster B."/>
            <person name="Roux S."/>
            <person name="Palaniappan K."/>
            <person name="Varghese N."/>
            <person name="Mukherjee S."/>
            <person name="Reddy T.B.K."/>
            <person name="Daum C."/>
            <person name="Copeland A."/>
            <person name="Chen I.A."/>
            <person name="Ivanova N.N."/>
            <person name="Kyrpides N.C."/>
            <person name="Shapiro N."/>
            <person name="Eloe-Fadrosh E.A."/>
            <person name="Pietrasiak N."/>
        </authorList>
    </citation>
    <scope>NUCLEOTIDE SEQUENCE</scope>
    <source>
        <strain evidence="1">CPER-KK1</strain>
    </source>
</reference>
<comment type="caution">
    <text evidence="1">The sequence shown here is derived from an EMBL/GenBank/DDBJ whole genome shotgun (WGS) entry which is preliminary data.</text>
</comment>
<organism evidence="1 2">
    <name type="scientific">Symplocastrum torsivum CPER-KK1</name>
    <dbReference type="NCBI Taxonomy" id="450513"/>
    <lineage>
        <taxon>Bacteria</taxon>
        <taxon>Bacillati</taxon>
        <taxon>Cyanobacteriota</taxon>
        <taxon>Cyanophyceae</taxon>
        <taxon>Oscillatoriophycideae</taxon>
        <taxon>Oscillatoriales</taxon>
        <taxon>Microcoleaceae</taxon>
        <taxon>Symplocastrum</taxon>
    </lineage>
</organism>
<accession>A0A951PMC5</accession>
<dbReference type="AlphaFoldDB" id="A0A951PMC5"/>
<dbReference type="EMBL" id="JAHHIF010000022">
    <property type="protein sequence ID" value="MBW4546217.1"/>
    <property type="molecule type" value="Genomic_DNA"/>
</dbReference>
<name>A0A951PMC5_9CYAN</name>
<proteinExistence type="predicted"/>
<protein>
    <submittedName>
        <fullName evidence="1">Uncharacterized protein</fullName>
    </submittedName>
</protein>
<gene>
    <name evidence="1" type="ORF">KME25_17485</name>
</gene>
<reference evidence="1" key="1">
    <citation type="submission" date="2021-05" db="EMBL/GenBank/DDBJ databases">
        <authorList>
            <person name="Pietrasiak N."/>
            <person name="Ward R."/>
            <person name="Stajich J.E."/>
            <person name="Kurbessoian T."/>
        </authorList>
    </citation>
    <scope>NUCLEOTIDE SEQUENCE</scope>
    <source>
        <strain evidence="1">CPER-KK1</strain>
    </source>
</reference>
<sequence length="172" mass="20437">MQPRTVWQQNSDNPENRTNFAIIQQWWTNLNDKKIAWRQRIIPQTGDVSQLNWELQRFDEAFKLQAPQIRGITLYWRKADNEREGSTTPRKLELDTDSQQLYIYPQSQQELVIRVGVPEIIYQKIEIKNPQYQSTRNGENHIIILRDQQQQLEITLNLTPDNLAQLKEQLPG</sequence>
<evidence type="ECO:0000313" key="1">
    <source>
        <dbReference type="EMBL" id="MBW4546217.1"/>
    </source>
</evidence>
<evidence type="ECO:0000313" key="2">
    <source>
        <dbReference type="Proteomes" id="UP000753908"/>
    </source>
</evidence>